<keyword evidence="11 14" id="KW-0456">Lyase</keyword>
<proteinExistence type="inferred from homology"/>
<keyword evidence="6 14" id="KW-0378">Hydrolase</keyword>
<evidence type="ECO:0000313" key="18">
    <source>
        <dbReference type="Proteomes" id="UP000027586"/>
    </source>
</evidence>
<evidence type="ECO:0000256" key="8">
    <source>
        <dbReference type="ARBA" id="ARBA00023004"/>
    </source>
</evidence>
<dbReference type="GO" id="GO:0005634">
    <property type="term" value="C:nucleus"/>
    <property type="evidence" value="ECO:0007669"/>
    <property type="project" value="UniProtKB-SubCell"/>
</dbReference>
<dbReference type="AlphaFoldDB" id="A0A068RY30"/>
<feature type="region of interest" description="Disordered" evidence="15">
    <location>
        <begin position="30"/>
        <end position="54"/>
    </location>
</feature>
<dbReference type="STRING" id="1263082.A0A068RY30"/>
<keyword evidence="9" id="KW-0411">Iron-sulfur</keyword>
<dbReference type="Pfam" id="PF00633">
    <property type="entry name" value="HHH"/>
    <property type="match status" value="1"/>
</dbReference>
<evidence type="ECO:0000256" key="11">
    <source>
        <dbReference type="ARBA" id="ARBA00023239"/>
    </source>
</evidence>
<dbReference type="HAMAP" id="MF_03183">
    <property type="entry name" value="Endonuclease_III_Nth"/>
    <property type="match status" value="1"/>
</dbReference>
<dbReference type="InterPro" id="IPR011257">
    <property type="entry name" value="DNA_glycosylase"/>
</dbReference>
<dbReference type="PANTHER" id="PTHR43286:SF1">
    <property type="entry name" value="ENDONUCLEASE III-LIKE PROTEIN 1"/>
    <property type="match status" value="1"/>
</dbReference>
<comment type="caution">
    <text evidence="14">Lacks conserved residue(s) required for the propagation of feature annotation.</text>
</comment>
<keyword evidence="14" id="KW-0496">Mitochondrion</keyword>
<dbReference type="GO" id="GO:0006285">
    <property type="term" value="P:base-excision repair, AP site formation"/>
    <property type="evidence" value="ECO:0007669"/>
    <property type="project" value="UniProtKB-UniRule"/>
</dbReference>
<comment type="catalytic activity">
    <reaction evidence="13 14">
        <text>2'-deoxyribonucleotide-(2'-deoxyribose 5'-phosphate)-2'-deoxyribonucleotide-DNA = a 3'-end 2'-deoxyribonucleotide-(2,3-dehydro-2,3-deoxyribose 5'-phosphate)-DNA + a 5'-end 5'-phospho-2'-deoxyribonucleoside-DNA + H(+)</text>
        <dbReference type="Rhea" id="RHEA:66592"/>
        <dbReference type="Rhea" id="RHEA-COMP:13180"/>
        <dbReference type="Rhea" id="RHEA-COMP:16897"/>
        <dbReference type="Rhea" id="RHEA-COMP:17067"/>
        <dbReference type="ChEBI" id="CHEBI:15378"/>
        <dbReference type="ChEBI" id="CHEBI:136412"/>
        <dbReference type="ChEBI" id="CHEBI:157695"/>
        <dbReference type="ChEBI" id="CHEBI:167181"/>
        <dbReference type="EC" id="4.2.99.18"/>
    </reaction>
</comment>
<evidence type="ECO:0000256" key="9">
    <source>
        <dbReference type="ARBA" id="ARBA00023014"/>
    </source>
</evidence>
<dbReference type="InterPro" id="IPR000445">
    <property type="entry name" value="HhH_motif"/>
</dbReference>
<evidence type="ECO:0000313" key="17">
    <source>
        <dbReference type="EMBL" id="CDH53906.1"/>
    </source>
</evidence>
<dbReference type="GO" id="GO:0003677">
    <property type="term" value="F:DNA binding"/>
    <property type="evidence" value="ECO:0007669"/>
    <property type="project" value="UniProtKB-UniRule"/>
</dbReference>
<dbReference type="SMART" id="SM00525">
    <property type="entry name" value="FES"/>
    <property type="match status" value="1"/>
</dbReference>
<comment type="function">
    <text evidence="14">Bifunctional DNA N-glycosylase with associated apurinic/apyrimidinic (AP) lyase function that catalyzes the first step in base excision repair (BER), the primary repair pathway for the repair of oxidative DNA damage. The DNA N-glycosylase activity releases the damaged DNA base from DNA by cleaving the N-glycosidic bond, leaving an AP site. The AP lyase activity cleaves the phosphodiester bond 3' to the AP site by a beta-elimination. Primarily recognizes and repairs oxidative base damage of pyrimidines.</text>
</comment>
<keyword evidence="8" id="KW-0408">Iron</keyword>
<keyword evidence="18" id="KW-1185">Reference proteome</keyword>
<comment type="cofactor">
    <cofactor evidence="1">
        <name>[4Fe-4S] cluster</name>
        <dbReference type="ChEBI" id="CHEBI:49883"/>
    </cofactor>
</comment>
<dbReference type="SMART" id="SM00478">
    <property type="entry name" value="ENDO3c"/>
    <property type="match status" value="1"/>
</dbReference>
<dbReference type="VEuPathDB" id="FungiDB:LCOR_05209.1"/>
<dbReference type="FunFam" id="1.10.1670.10:FF:000003">
    <property type="entry name" value="Endonuclease III homolog"/>
    <property type="match status" value="1"/>
</dbReference>
<comment type="similarity">
    <text evidence="2 14">Belongs to the Nth/MutY family.</text>
</comment>
<reference evidence="17" key="1">
    <citation type="submission" date="2013-08" db="EMBL/GenBank/DDBJ databases">
        <title>Gene expansion shapes genome architecture in the human pathogen Lichtheimia corymbifera: an evolutionary genomics analysis in the ancient terrestrial Mucorales (Mucoromycotina).</title>
        <authorList>
            <person name="Schwartze V.U."/>
            <person name="Winter S."/>
            <person name="Shelest E."/>
            <person name="Marcet-Houben M."/>
            <person name="Horn F."/>
            <person name="Wehner S."/>
            <person name="Hoffmann K."/>
            <person name="Riege K."/>
            <person name="Sammeth M."/>
            <person name="Nowrousian M."/>
            <person name="Valiante V."/>
            <person name="Linde J."/>
            <person name="Jacobsen I.D."/>
            <person name="Marz M."/>
            <person name="Brakhage A.A."/>
            <person name="Gabaldon T."/>
            <person name="Bocker S."/>
            <person name="Voigt K."/>
        </authorList>
    </citation>
    <scope>NUCLEOTIDE SEQUENCE [LARGE SCALE GENOMIC DNA]</scope>
    <source>
        <strain evidence="17">FSU 9682</strain>
    </source>
</reference>
<dbReference type="InterPro" id="IPR003265">
    <property type="entry name" value="HhH-GPD_domain"/>
</dbReference>
<dbReference type="EMBL" id="CBTN010000020">
    <property type="protein sequence ID" value="CDH53906.1"/>
    <property type="molecule type" value="Genomic_DNA"/>
</dbReference>
<dbReference type="GO" id="GO:0140078">
    <property type="term" value="F:class I DNA-(apurinic or apyrimidinic site) endonuclease activity"/>
    <property type="evidence" value="ECO:0007669"/>
    <property type="project" value="UniProtKB-EC"/>
</dbReference>
<dbReference type="InterPro" id="IPR004036">
    <property type="entry name" value="Endonuclease-III-like_CS2"/>
</dbReference>
<keyword evidence="3" id="KW-0004">4Fe-4S</keyword>
<evidence type="ECO:0000259" key="16">
    <source>
        <dbReference type="SMART" id="SM00478"/>
    </source>
</evidence>
<evidence type="ECO:0000256" key="14">
    <source>
        <dbReference type="HAMAP-Rule" id="MF_03183"/>
    </source>
</evidence>
<dbReference type="EC" id="4.2.99.18" evidence="14"/>
<evidence type="ECO:0000256" key="3">
    <source>
        <dbReference type="ARBA" id="ARBA00022485"/>
    </source>
</evidence>
<keyword evidence="7" id="KW-0809">Transit peptide</keyword>
<evidence type="ECO:0000256" key="13">
    <source>
        <dbReference type="ARBA" id="ARBA00044632"/>
    </source>
</evidence>
<dbReference type="InterPro" id="IPR030841">
    <property type="entry name" value="NTH1"/>
</dbReference>
<protein>
    <recommendedName>
        <fullName evidence="14">Endonuclease III homolog</fullName>
        <ecNumber evidence="14">3.2.2.-</ecNumber>
        <ecNumber evidence="14">4.2.99.18</ecNumber>
    </recommendedName>
    <alternativeName>
        <fullName evidence="14">Bifunctional DNA N-glycosylase/DNA-(apurinic or apyrimidinic site) lyase</fullName>
        <shortName evidence="14">DNA glycosylase/AP lyase</shortName>
    </alternativeName>
</protein>
<dbReference type="Gene3D" id="1.10.340.30">
    <property type="entry name" value="Hypothetical protein, domain 2"/>
    <property type="match status" value="1"/>
</dbReference>
<keyword evidence="14" id="KW-0539">Nucleus</keyword>
<evidence type="ECO:0000256" key="12">
    <source>
        <dbReference type="ARBA" id="ARBA00023295"/>
    </source>
</evidence>
<keyword evidence="4" id="KW-0479">Metal-binding</keyword>
<evidence type="ECO:0000256" key="2">
    <source>
        <dbReference type="ARBA" id="ARBA00008343"/>
    </source>
</evidence>
<evidence type="ECO:0000256" key="6">
    <source>
        <dbReference type="ARBA" id="ARBA00022801"/>
    </source>
</evidence>
<evidence type="ECO:0000256" key="7">
    <source>
        <dbReference type="ARBA" id="ARBA00022946"/>
    </source>
</evidence>
<dbReference type="InterPro" id="IPR023170">
    <property type="entry name" value="HhH_base_excis_C"/>
</dbReference>
<dbReference type="InterPro" id="IPR003651">
    <property type="entry name" value="Endonuclease3_FeS-loop_motif"/>
</dbReference>
<keyword evidence="5 14" id="KW-0227">DNA damage</keyword>
<comment type="caution">
    <text evidence="17">The sequence shown here is derived from an EMBL/GenBank/DDBJ whole genome shotgun (WGS) entry which is preliminary data.</text>
</comment>
<dbReference type="SUPFAM" id="SSF48150">
    <property type="entry name" value="DNA-glycosylase"/>
    <property type="match status" value="1"/>
</dbReference>
<evidence type="ECO:0000256" key="5">
    <source>
        <dbReference type="ARBA" id="ARBA00022763"/>
    </source>
</evidence>
<organism evidence="17 18">
    <name type="scientific">Lichtheimia corymbifera JMRC:FSU:9682</name>
    <dbReference type="NCBI Taxonomy" id="1263082"/>
    <lineage>
        <taxon>Eukaryota</taxon>
        <taxon>Fungi</taxon>
        <taxon>Fungi incertae sedis</taxon>
        <taxon>Mucoromycota</taxon>
        <taxon>Mucoromycotina</taxon>
        <taxon>Mucoromycetes</taxon>
        <taxon>Mucorales</taxon>
        <taxon>Lichtheimiaceae</taxon>
        <taxon>Lichtheimia</taxon>
    </lineage>
</organism>
<dbReference type="Pfam" id="PF10576">
    <property type="entry name" value="EndIII_4Fe-2S"/>
    <property type="match status" value="1"/>
</dbReference>
<keyword evidence="12 14" id="KW-0326">Glycosidase</keyword>
<feature type="domain" description="HhH-GPD" evidence="16">
    <location>
        <begin position="111"/>
        <end position="264"/>
    </location>
</feature>
<dbReference type="GO" id="GO:0005739">
    <property type="term" value="C:mitochondrion"/>
    <property type="evidence" value="ECO:0007669"/>
    <property type="project" value="UniProtKB-SubCell"/>
</dbReference>
<evidence type="ECO:0000256" key="15">
    <source>
        <dbReference type="SAM" id="MobiDB-lite"/>
    </source>
</evidence>
<evidence type="ECO:0000256" key="4">
    <source>
        <dbReference type="ARBA" id="ARBA00022723"/>
    </source>
</evidence>
<dbReference type="Proteomes" id="UP000027586">
    <property type="component" value="Unassembled WGS sequence"/>
</dbReference>
<evidence type="ECO:0000256" key="1">
    <source>
        <dbReference type="ARBA" id="ARBA00001966"/>
    </source>
</evidence>
<dbReference type="FunFam" id="1.10.340.30:FF:000005">
    <property type="entry name" value="Endonuclease III-like protein 1"/>
    <property type="match status" value="1"/>
</dbReference>
<dbReference type="GO" id="GO:0051539">
    <property type="term" value="F:4 iron, 4 sulfur cluster binding"/>
    <property type="evidence" value="ECO:0007669"/>
    <property type="project" value="UniProtKB-KW"/>
</dbReference>
<dbReference type="EC" id="3.2.2.-" evidence="14"/>
<sequence>MSSIRRSARIAKTNGVDALAESLTIKAAPKRKQSASITEKKTTVKRRTKSVKQEARVMGKAPENWQAVYDRIRDYRSKTTAPVDTMGCERLAEEDVSDKVFRFQTLVSLMLSSQTKDTVTSAAVKNMQTTLPGGLTLESILQVSEADLDEKIKAVGFHQRKAGYIKKTAVILRDKYDGDIPDTIEGLMDLPGVGPKMGYLCLQIAWKMNAGIGVDVHVHRISNRLGWCNTENAQPEDTRKQLESWLPKEYWRPINPLLVGFGQVMCLPRGPKCGECPVREYCPSAITSVKKVKKEVVQNDSVAIKEESVENVTFTGEHDPTIKTENPLDW</sequence>
<name>A0A068RY30_9FUNG</name>
<gene>
    <name evidence="14" type="primary">NTH1</name>
    <name evidence="17" type="ORF">LCOR_05209.1</name>
</gene>
<dbReference type="GO" id="GO:0046872">
    <property type="term" value="F:metal ion binding"/>
    <property type="evidence" value="ECO:0007669"/>
    <property type="project" value="UniProtKB-KW"/>
</dbReference>
<comment type="subcellular location">
    <subcellularLocation>
        <location evidence="14">Nucleus</location>
    </subcellularLocation>
    <subcellularLocation>
        <location evidence="14">Mitochondrion</location>
    </subcellularLocation>
</comment>
<dbReference type="GO" id="GO:0000703">
    <property type="term" value="F:oxidized pyrimidine nucleobase lesion DNA N-glycosylase activity"/>
    <property type="evidence" value="ECO:0007669"/>
    <property type="project" value="UniProtKB-UniRule"/>
</dbReference>
<dbReference type="Gene3D" id="1.10.1670.10">
    <property type="entry name" value="Helix-hairpin-Helix base-excision DNA repair enzymes (C-terminal)"/>
    <property type="match status" value="1"/>
</dbReference>
<evidence type="ECO:0000256" key="10">
    <source>
        <dbReference type="ARBA" id="ARBA00023204"/>
    </source>
</evidence>
<dbReference type="CDD" id="cd00056">
    <property type="entry name" value="ENDO3c"/>
    <property type="match status" value="1"/>
</dbReference>
<dbReference type="GO" id="GO:0006289">
    <property type="term" value="P:nucleotide-excision repair"/>
    <property type="evidence" value="ECO:0007669"/>
    <property type="project" value="TreeGrafter"/>
</dbReference>
<accession>A0A068RY30</accession>
<dbReference type="PROSITE" id="PS01155">
    <property type="entry name" value="ENDONUCLEASE_III_2"/>
    <property type="match status" value="1"/>
</dbReference>
<dbReference type="Pfam" id="PF00730">
    <property type="entry name" value="HhH-GPD"/>
    <property type="match status" value="1"/>
</dbReference>
<keyword evidence="10 14" id="KW-0234">DNA repair</keyword>
<dbReference type="OrthoDB" id="2099276at2759"/>
<dbReference type="PANTHER" id="PTHR43286">
    <property type="entry name" value="ENDONUCLEASE III-LIKE PROTEIN 1"/>
    <property type="match status" value="1"/>
</dbReference>